<gene>
    <name evidence="2" type="ORF">S01H1_31421</name>
</gene>
<feature type="non-terminal residue" evidence="2">
    <location>
        <position position="1"/>
    </location>
</feature>
<dbReference type="Pfam" id="PF01839">
    <property type="entry name" value="FG-GAP"/>
    <property type="match status" value="1"/>
</dbReference>
<evidence type="ECO:0000313" key="2">
    <source>
        <dbReference type="EMBL" id="GAF90297.1"/>
    </source>
</evidence>
<keyword evidence="1" id="KW-0732">Signal</keyword>
<protein>
    <recommendedName>
        <fullName evidence="3">VCBS repeat-containing protein</fullName>
    </recommendedName>
</protein>
<dbReference type="AlphaFoldDB" id="X0TQ74"/>
<dbReference type="InterPro" id="IPR028994">
    <property type="entry name" value="Integrin_alpha_N"/>
</dbReference>
<organism evidence="2">
    <name type="scientific">marine sediment metagenome</name>
    <dbReference type="NCBI Taxonomy" id="412755"/>
    <lineage>
        <taxon>unclassified sequences</taxon>
        <taxon>metagenomes</taxon>
        <taxon>ecological metagenomes</taxon>
    </lineage>
</organism>
<evidence type="ECO:0008006" key="3">
    <source>
        <dbReference type="Google" id="ProtNLM"/>
    </source>
</evidence>
<sequence length="274" mass="28734">HKVYAWNGDGSAVSGWPRSTGGNMAAPPALGDLDGDGDGDLEIVIGCGHEGDPYNPAPCTDLYAWHGNGIPVSGFPMSPSPNTGWPADPNGLPYSPVLADYDGDDSVEILVLNRWSWGISTVGSGGQDQPDASLRTGAYTLSSTPHVDDVDGDGKLEVVVGGATSGGANGAVYIWDVNGDADDALPWPMFHQNVARTGRCSLFLRPSLGFPGEIRVFHQYGSGETETGYVSVRNEGEGTFDWSITHAITRLQTIPPSGTVTSIAPVQFVITTTD</sequence>
<proteinExistence type="predicted"/>
<dbReference type="EMBL" id="BARS01019385">
    <property type="protein sequence ID" value="GAF90297.1"/>
    <property type="molecule type" value="Genomic_DNA"/>
</dbReference>
<comment type="caution">
    <text evidence="2">The sequence shown here is derived from an EMBL/GenBank/DDBJ whole genome shotgun (WGS) entry which is preliminary data.</text>
</comment>
<reference evidence="2" key="1">
    <citation type="journal article" date="2014" name="Front. Microbiol.">
        <title>High frequency of phylogenetically diverse reductive dehalogenase-homologous genes in deep subseafloor sedimentary metagenomes.</title>
        <authorList>
            <person name="Kawai M."/>
            <person name="Futagami T."/>
            <person name="Toyoda A."/>
            <person name="Takaki Y."/>
            <person name="Nishi S."/>
            <person name="Hori S."/>
            <person name="Arai W."/>
            <person name="Tsubouchi T."/>
            <person name="Morono Y."/>
            <person name="Uchiyama I."/>
            <person name="Ito T."/>
            <person name="Fujiyama A."/>
            <person name="Inagaki F."/>
            <person name="Takami H."/>
        </authorList>
    </citation>
    <scope>NUCLEOTIDE SEQUENCE</scope>
    <source>
        <strain evidence="2">Expedition CK06-06</strain>
    </source>
</reference>
<name>X0TQ74_9ZZZZ</name>
<feature type="non-terminal residue" evidence="2">
    <location>
        <position position="274"/>
    </location>
</feature>
<accession>X0TQ74</accession>
<evidence type="ECO:0000256" key="1">
    <source>
        <dbReference type="ARBA" id="ARBA00022729"/>
    </source>
</evidence>
<dbReference type="SUPFAM" id="SSF69318">
    <property type="entry name" value="Integrin alpha N-terminal domain"/>
    <property type="match status" value="1"/>
</dbReference>
<dbReference type="InterPro" id="IPR013517">
    <property type="entry name" value="FG-GAP"/>
</dbReference>